<reference evidence="1 2" key="1">
    <citation type="submission" date="2013-01" db="EMBL/GenBank/DDBJ databases">
        <authorList>
            <person name="Harkins D.M."/>
            <person name="Durkin A.S."/>
            <person name="Brinkac L.M."/>
            <person name="Haft D.H."/>
            <person name="Selengut J.D."/>
            <person name="Sanka R."/>
            <person name="DePew J."/>
            <person name="Purushe J."/>
            <person name="Tulsiani S.M."/>
            <person name="Graham G.C."/>
            <person name="Burns M.-A."/>
            <person name="Dohnt M.F."/>
            <person name="Smythe L.D."/>
            <person name="McKay D.B."/>
            <person name="Craig S.B."/>
            <person name="Vinetz J.M."/>
            <person name="Sutton G.G."/>
            <person name="Nierman W.C."/>
            <person name="Fouts D.E."/>
        </authorList>
    </citation>
    <scope>NUCLEOTIDE SEQUENCE [LARGE SCALE GENOMIC DNA]</scope>
    <source>
        <strain evidence="1 2">LT2116</strain>
    </source>
</reference>
<name>M3H198_9LEPT</name>
<dbReference type="EMBL" id="AHOR02000021">
    <property type="protein sequence ID" value="EMF82520.1"/>
    <property type="molecule type" value="Genomic_DNA"/>
</dbReference>
<organism evidence="1 2">
    <name type="scientific">Leptospira weilii serovar Topaz str. LT2116</name>
    <dbReference type="NCBI Taxonomy" id="1088540"/>
    <lineage>
        <taxon>Bacteria</taxon>
        <taxon>Pseudomonadati</taxon>
        <taxon>Spirochaetota</taxon>
        <taxon>Spirochaetia</taxon>
        <taxon>Leptospirales</taxon>
        <taxon>Leptospiraceae</taxon>
        <taxon>Leptospira</taxon>
    </lineage>
</organism>
<accession>M3H198</accession>
<comment type="caution">
    <text evidence="1">The sequence shown here is derived from an EMBL/GenBank/DDBJ whole genome shotgun (WGS) entry which is preliminary data.</text>
</comment>
<sequence length="45" mass="5234">MRLAGTLNGIETIIAIRKEFPRKPVVSIPFKTVTNTLERFVKREY</sequence>
<gene>
    <name evidence="1" type="ORF">LEP1GSC188_0643</name>
</gene>
<proteinExistence type="predicted"/>
<evidence type="ECO:0000313" key="1">
    <source>
        <dbReference type="EMBL" id="EMF82520.1"/>
    </source>
</evidence>
<protein>
    <submittedName>
        <fullName evidence="1">Uncharacterized protein</fullName>
    </submittedName>
</protein>
<dbReference type="AlphaFoldDB" id="M3H198"/>
<evidence type="ECO:0000313" key="2">
    <source>
        <dbReference type="Proteomes" id="UP000011770"/>
    </source>
</evidence>
<dbReference type="Proteomes" id="UP000011770">
    <property type="component" value="Unassembled WGS sequence"/>
</dbReference>